<comment type="caution">
    <text evidence="1">The sequence shown here is derived from an EMBL/GenBank/DDBJ whole genome shotgun (WGS) entry which is preliminary data.</text>
</comment>
<dbReference type="Proteomes" id="UP001066276">
    <property type="component" value="Chromosome 11"/>
</dbReference>
<accession>A0AAV7LIS4</accession>
<protein>
    <submittedName>
        <fullName evidence="1">Uncharacterized protein</fullName>
    </submittedName>
</protein>
<dbReference type="EMBL" id="JANPWB010000015">
    <property type="protein sequence ID" value="KAJ1091376.1"/>
    <property type="molecule type" value="Genomic_DNA"/>
</dbReference>
<evidence type="ECO:0000313" key="2">
    <source>
        <dbReference type="Proteomes" id="UP001066276"/>
    </source>
</evidence>
<proteinExistence type="predicted"/>
<keyword evidence="2" id="KW-1185">Reference proteome</keyword>
<evidence type="ECO:0000313" key="1">
    <source>
        <dbReference type="EMBL" id="KAJ1091376.1"/>
    </source>
</evidence>
<organism evidence="1 2">
    <name type="scientific">Pleurodeles waltl</name>
    <name type="common">Iberian ribbed newt</name>
    <dbReference type="NCBI Taxonomy" id="8319"/>
    <lineage>
        <taxon>Eukaryota</taxon>
        <taxon>Metazoa</taxon>
        <taxon>Chordata</taxon>
        <taxon>Craniata</taxon>
        <taxon>Vertebrata</taxon>
        <taxon>Euteleostomi</taxon>
        <taxon>Amphibia</taxon>
        <taxon>Batrachia</taxon>
        <taxon>Caudata</taxon>
        <taxon>Salamandroidea</taxon>
        <taxon>Salamandridae</taxon>
        <taxon>Pleurodelinae</taxon>
        <taxon>Pleurodeles</taxon>
    </lineage>
</organism>
<gene>
    <name evidence="1" type="ORF">NDU88_004503</name>
</gene>
<reference evidence="1" key="1">
    <citation type="journal article" date="2022" name="bioRxiv">
        <title>Sequencing and chromosome-scale assembly of the giantPleurodeles waltlgenome.</title>
        <authorList>
            <person name="Brown T."/>
            <person name="Elewa A."/>
            <person name="Iarovenko S."/>
            <person name="Subramanian E."/>
            <person name="Araus A.J."/>
            <person name="Petzold A."/>
            <person name="Susuki M."/>
            <person name="Suzuki K.-i.T."/>
            <person name="Hayashi T."/>
            <person name="Toyoda A."/>
            <person name="Oliveira C."/>
            <person name="Osipova E."/>
            <person name="Leigh N.D."/>
            <person name="Simon A."/>
            <person name="Yun M.H."/>
        </authorList>
    </citation>
    <scope>NUCLEOTIDE SEQUENCE</scope>
    <source>
        <strain evidence="1">20211129_DDA</strain>
        <tissue evidence="1">Liver</tissue>
    </source>
</reference>
<dbReference type="AlphaFoldDB" id="A0AAV7LIS4"/>
<name>A0AAV7LIS4_PLEWA</name>
<sequence>MPHRKRVLLKNKNWALALLDSAAEVTIARRNLLEHLEVKATDDFIQVETADIRVSKPDRVCKVTLQLEGDIERTIDAIFWDRIIKVYDVLLDEQE</sequence>